<dbReference type="EMBL" id="JACOPR010000009">
    <property type="protein sequence ID" value="MBC5731715.1"/>
    <property type="molecule type" value="Genomic_DNA"/>
</dbReference>
<organism evidence="4 5">
    <name type="scientific">Pseudoflavonifractor hominis</name>
    <dbReference type="NCBI Taxonomy" id="2763059"/>
    <lineage>
        <taxon>Bacteria</taxon>
        <taxon>Bacillati</taxon>
        <taxon>Bacillota</taxon>
        <taxon>Clostridia</taxon>
        <taxon>Eubacteriales</taxon>
        <taxon>Oscillospiraceae</taxon>
        <taxon>Pseudoflavonifractor</taxon>
    </lineage>
</organism>
<evidence type="ECO:0000313" key="4">
    <source>
        <dbReference type="EMBL" id="MBC5731715.1"/>
    </source>
</evidence>
<dbReference type="PANTHER" id="PTHR43790:SF8">
    <property type="entry name" value="SUGAR ABC TRANSPORTER ATP-BINDING PROTEIN"/>
    <property type="match status" value="1"/>
</dbReference>
<dbReference type="PROSITE" id="PS50893">
    <property type="entry name" value="ABC_TRANSPORTER_2"/>
    <property type="match status" value="1"/>
</dbReference>
<dbReference type="PANTHER" id="PTHR43790">
    <property type="entry name" value="CARBOHYDRATE TRANSPORT ATP-BINDING PROTEIN MG119-RELATED"/>
    <property type="match status" value="1"/>
</dbReference>
<comment type="caution">
    <text evidence="4">The sequence shown here is derived from an EMBL/GenBank/DDBJ whole genome shotgun (WGS) entry which is preliminary data.</text>
</comment>
<evidence type="ECO:0000313" key="5">
    <source>
        <dbReference type="Proteomes" id="UP000660021"/>
    </source>
</evidence>
<dbReference type="CDD" id="cd03216">
    <property type="entry name" value="ABC_Carb_Monos_I"/>
    <property type="match status" value="1"/>
</dbReference>
<accession>A0ABR7HW56</accession>
<dbReference type="SMART" id="SM00382">
    <property type="entry name" value="AAA"/>
    <property type="match status" value="1"/>
</dbReference>
<protein>
    <submittedName>
        <fullName evidence="4">Sugar ABC transporter ATP-binding protein</fullName>
    </submittedName>
</protein>
<evidence type="ECO:0000259" key="3">
    <source>
        <dbReference type="PROSITE" id="PS50893"/>
    </source>
</evidence>
<dbReference type="RefSeq" id="WP_186964193.1">
    <property type="nucleotide sequence ID" value="NZ_JACOPR010000009.1"/>
</dbReference>
<dbReference type="SUPFAM" id="SSF52540">
    <property type="entry name" value="P-loop containing nucleoside triphosphate hydrolases"/>
    <property type="match status" value="1"/>
</dbReference>
<evidence type="ECO:0000256" key="1">
    <source>
        <dbReference type="ARBA" id="ARBA00022741"/>
    </source>
</evidence>
<dbReference type="Gene3D" id="3.40.50.300">
    <property type="entry name" value="P-loop containing nucleotide triphosphate hydrolases"/>
    <property type="match status" value="1"/>
</dbReference>
<evidence type="ECO:0000256" key="2">
    <source>
        <dbReference type="ARBA" id="ARBA00022840"/>
    </source>
</evidence>
<keyword evidence="1" id="KW-0547">Nucleotide-binding</keyword>
<dbReference type="GO" id="GO:0005524">
    <property type="term" value="F:ATP binding"/>
    <property type="evidence" value="ECO:0007669"/>
    <property type="project" value="UniProtKB-KW"/>
</dbReference>
<feature type="domain" description="ABC transporter" evidence="3">
    <location>
        <begin position="6"/>
        <end position="242"/>
    </location>
</feature>
<dbReference type="InterPro" id="IPR050107">
    <property type="entry name" value="ABC_carbohydrate_import_ATPase"/>
</dbReference>
<reference evidence="4 5" key="1">
    <citation type="submission" date="2020-08" db="EMBL/GenBank/DDBJ databases">
        <title>Genome public.</title>
        <authorList>
            <person name="Liu C."/>
            <person name="Sun Q."/>
        </authorList>
    </citation>
    <scope>NUCLEOTIDE SEQUENCE [LARGE SCALE GENOMIC DNA]</scope>
    <source>
        <strain evidence="4 5">New-38</strain>
    </source>
</reference>
<gene>
    <name evidence="4" type="ORF">H8S34_12885</name>
</gene>
<proteinExistence type="predicted"/>
<dbReference type="InterPro" id="IPR027417">
    <property type="entry name" value="P-loop_NTPase"/>
</dbReference>
<keyword evidence="2 4" id="KW-0067">ATP-binding</keyword>
<dbReference type="InterPro" id="IPR003439">
    <property type="entry name" value="ABC_transporter-like_ATP-bd"/>
</dbReference>
<dbReference type="Proteomes" id="UP000660021">
    <property type="component" value="Unassembled WGS sequence"/>
</dbReference>
<name>A0ABR7HW56_9FIRM</name>
<sequence length="248" mass="27227">MKQSILSINQVFKSFGQIQVLHGVSLEVQQGAITAIVGDNGSGKSTLIKILSGNLRPDRGEIQIGGCSYRGLTIPQAMDLGIRTVYQDLALDNFKNSVENIFLGSERMRGPFLDRRAMAEEARQLLEDIHVQIPDLTQPVSYLSGGQRQGVAIARALRRPGSVLLLDEPTAAMGIQESHSTLQMLSRLRERGMTQLIISHNLHQVFALADFIYVLRSGHIIAGAATADTTIDALQDLILRRESEVEEV</sequence>
<dbReference type="Pfam" id="PF00005">
    <property type="entry name" value="ABC_tran"/>
    <property type="match status" value="1"/>
</dbReference>
<keyword evidence="5" id="KW-1185">Reference proteome</keyword>
<dbReference type="InterPro" id="IPR003593">
    <property type="entry name" value="AAA+_ATPase"/>
</dbReference>